<dbReference type="Proteomes" id="UP000199287">
    <property type="component" value="Unassembled WGS sequence"/>
</dbReference>
<evidence type="ECO:0000313" key="4">
    <source>
        <dbReference type="Proteomes" id="UP000199287"/>
    </source>
</evidence>
<feature type="compositionally biased region" description="Polar residues" evidence="2">
    <location>
        <begin position="131"/>
        <end position="144"/>
    </location>
</feature>
<evidence type="ECO:0000256" key="1">
    <source>
        <dbReference type="ARBA" id="ARBA00044755"/>
    </source>
</evidence>
<dbReference type="OrthoDB" id="9802488at2"/>
<accession>A0A1I3B7R6</accession>
<gene>
    <name evidence="3" type="ORF">SAMN05192551_101631</name>
</gene>
<evidence type="ECO:0000256" key="2">
    <source>
        <dbReference type="SAM" id="MobiDB-lite"/>
    </source>
</evidence>
<proteinExistence type="inferred from homology"/>
<dbReference type="EMBL" id="FOQA01000001">
    <property type="protein sequence ID" value="SFH58116.1"/>
    <property type="molecule type" value="Genomic_DNA"/>
</dbReference>
<evidence type="ECO:0000313" key="3">
    <source>
        <dbReference type="EMBL" id="SFH58116.1"/>
    </source>
</evidence>
<keyword evidence="4" id="KW-1185">Reference proteome</keyword>
<dbReference type="PANTHER" id="PTHR35024:SF4">
    <property type="entry name" value="POLYMER-FORMING CYTOSKELETAL PROTEIN"/>
    <property type="match status" value="1"/>
</dbReference>
<dbReference type="AlphaFoldDB" id="A0A1I3B7R6"/>
<dbReference type="InterPro" id="IPR007607">
    <property type="entry name" value="BacA/B"/>
</dbReference>
<protein>
    <submittedName>
        <fullName evidence="3">Protein CcmA, bactofilin family</fullName>
    </submittedName>
</protein>
<dbReference type="STRING" id="69895.SAMN05192551_101631"/>
<name>A0A1I3B7R6_9FIRM</name>
<organism evidence="3 4">
    <name type="scientific">Tindallia magadiensis</name>
    <dbReference type="NCBI Taxonomy" id="69895"/>
    <lineage>
        <taxon>Bacteria</taxon>
        <taxon>Bacillati</taxon>
        <taxon>Bacillota</taxon>
        <taxon>Clostridia</taxon>
        <taxon>Peptostreptococcales</taxon>
        <taxon>Tindalliaceae</taxon>
        <taxon>Tindallia</taxon>
    </lineage>
</organism>
<reference evidence="4" key="1">
    <citation type="submission" date="2016-10" db="EMBL/GenBank/DDBJ databases">
        <authorList>
            <person name="Varghese N."/>
            <person name="Submissions S."/>
        </authorList>
    </citation>
    <scope>NUCLEOTIDE SEQUENCE [LARGE SCALE GENOMIC DNA]</scope>
    <source>
        <strain evidence="4">Z-7934</strain>
    </source>
</reference>
<sequence>MFNKKQDTTSPQFDNFDTVIGKKAEFEGTIKAQEPIRVDGCLTGEIVSESDVVIGEGSKVKGNIQCKNILLAGTVNGNVHASGQLHITGTGSLYGDASIYSFIVDENGIFDGGCQMKKSDQNKSDLIEPVNDNSEQASSSNSKRNTTRKNRS</sequence>
<dbReference type="PANTHER" id="PTHR35024">
    <property type="entry name" value="HYPOTHETICAL CYTOSOLIC PROTEIN"/>
    <property type="match status" value="1"/>
</dbReference>
<comment type="similarity">
    <text evidence="1">Belongs to the bactofilin family.</text>
</comment>
<dbReference type="RefSeq" id="WP_093369586.1">
    <property type="nucleotide sequence ID" value="NZ_FOQA01000001.1"/>
</dbReference>
<dbReference type="Pfam" id="PF04519">
    <property type="entry name" value="Bactofilin"/>
    <property type="match status" value="1"/>
</dbReference>
<feature type="region of interest" description="Disordered" evidence="2">
    <location>
        <begin position="120"/>
        <end position="152"/>
    </location>
</feature>